<reference evidence="3 4" key="1">
    <citation type="submission" date="2023-03" db="EMBL/GenBank/DDBJ databases">
        <title>Bacillus Genome Sequencing.</title>
        <authorList>
            <person name="Dunlap C."/>
        </authorList>
    </citation>
    <scope>NUCLEOTIDE SEQUENCE [LARGE SCALE GENOMIC DNA]</scope>
    <source>
        <strain evidence="3 4">NRS-1717</strain>
    </source>
</reference>
<evidence type="ECO:0000313" key="4">
    <source>
        <dbReference type="Proteomes" id="UP001342826"/>
    </source>
</evidence>
<dbReference type="InterPro" id="IPR039422">
    <property type="entry name" value="MarR/SlyA-like"/>
</dbReference>
<organism evidence="3 4">
    <name type="scientific">Metabacillus fastidiosus</name>
    <dbReference type="NCBI Taxonomy" id="1458"/>
    <lineage>
        <taxon>Bacteria</taxon>
        <taxon>Bacillati</taxon>
        <taxon>Bacillota</taxon>
        <taxon>Bacilli</taxon>
        <taxon>Bacillales</taxon>
        <taxon>Bacillaceae</taxon>
        <taxon>Metabacillus</taxon>
    </lineage>
</organism>
<evidence type="ECO:0000259" key="2">
    <source>
        <dbReference type="PROSITE" id="PS50995"/>
    </source>
</evidence>
<dbReference type="SMART" id="SM00347">
    <property type="entry name" value="HTH_MARR"/>
    <property type="match status" value="1"/>
</dbReference>
<dbReference type="EMBL" id="JARTFS010000003">
    <property type="protein sequence ID" value="MED4400421.1"/>
    <property type="molecule type" value="Genomic_DNA"/>
</dbReference>
<keyword evidence="1" id="KW-0238">DNA-binding</keyword>
<accession>A0ABU6NX44</accession>
<dbReference type="SUPFAM" id="SSF46785">
    <property type="entry name" value="Winged helix' DNA-binding domain"/>
    <property type="match status" value="1"/>
</dbReference>
<dbReference type="Proteomes" id="UP001342826">
    <property type="component" value="Unassembled WGS sequence"/>
</dbReference>
<dbReference type="InterPro" id="IPR000835">
    <property type="entry name" value="HTH_MarR-typ"/>
</dbReference>
<keyword evidence="4" id="KW-1185">Reference proteome</keyword>
<protein>
    <submittedName>
        <fullName evidence="3">MarR family transcriptional regulator</fullName>
    </submittedName>
</protein>
<feature type="domain" description="HTH marR-type" evidence="2">
    <location>
        <begin position="5"/>
        <end position="140"/>
    </location>
</feature>
<dbReference type="RefSeq" id="WP_066235517.1">
    <property type="nucleotide sequence ID" value="NZ_JARTFQ010000008.1"/>
</dbReference>
<name>A0ABU6NX44_9BACI</name>
<dbReference type="PANTHER" id="PTHR33164:SF99">
    <property type="entry name" value="MARR FAMILY REGULATORY PROTEIN"/>
    <property type="match status" value="1"/>
</dbReference>
<sequence>MEKQRDELISDVTQSFFEIGRTINQLLFQSEQFQLTPAQFFILNQLNKRKEMTVSHVGELLGLTSGATTIAINRLEEAKLVYRVRNANDRRVVMLQLTEEGHKLLQLCLEERNKVATKVFEQFSTDEISDLRVMLLKVRKSAKKEICE</sequence>
<dbReference type="PRINTS" id="PR00598">
    <property type="entry name" value="HTHMARR"/>
</dbReference>
<dbReference type="Pfam" id="PF12802">
    <property type="entry name" value="MarR_2"/>
    <property type="match status" value="1"/>
</dbReference>
<gene>
    <name evidence="3" type="ORF">P9271_03565</name>
</gene>
<dbReference type="PANTHER" id="PTHR33164">
    <property type="entry name" value="TRANSCRIPTIONAL REGULATOR, MARR FAMILY"/>
    <property type="match status" value="1"/>
</dbReference>
<dbReference type="PROSITE" id="PS50995">
    <property type="entry name" value="HTH_MARR_2"/>
    <property type="match status" value="1"/>
</dbReference>
<comment type="caution">
    <text evidence="3">The sequence shown here is derived from an EMBL/GenBank/DDBJ whole genome shotgun (WGS) entry which is preliminary data.</text>
</comment>
<evidence type="ECO:0000313" key="3">
    <source>
        <dbReference type="EMBL" id="MED4400421.1"/>
    </source>
</evidence>
<dbReference type="GeneID" id="301143237"/>
<dbReference type="InterPro" id="IPR036390">
    <property type="entry name" value="WH_DNA-bd_sf"/>
</dbReference>
<dbReference type="Gene3D" id="1.10.10.10">
    <property type="entry name" value="Winged helix-like DNA-binding domain superfamily/Winged helix DNA-binding domain"/>
    <property type="match status" value="1"/>
</dbReference>
<evidence type="ECO:0000256" key="1">
    <source>
        <dbReference type="ARBA" id="ARBA00023125"/>
    </source>
</evidence>
<dbReference type="InterPro" id="IPR036388">
    <property type="entry name" value="WH-like_DNA-bd_sf"/>
</dbReference>
<proteinExistence type="predicted"/>